<dbReference type="GO" id="GO:0034039">
    <property type="term" value="F:8-oxo-7,8-dihydroguanine DNA N-glycosylase activity"/>
    <property type="evidence" value="ECO:0007669"/>
    <property type="project" value="TreeGrafter"/>
</dbReference>
<dbReference type="GO" id="GO:0035485">
    <property type="term" value="F:adenine/guanine mispair binding"/>
    <property type="evidence" value="ECO:0007669"/>
    <property type="project" value="TreeGrafter"/>
</dbReference>
<keyword evidence="10" id="KW-1185">Reference proteome</keyword>
<dbReference type="GO" id="GO:0032357">
    <property type="term" value="F:oxidized purine DNA binding"/>
    <property type="evidence" value="ECO:0007669"/>
    <property type="project" value="TreeGrafter"/>
</dbReference>
<evidence type="ECO:0008006" key="11">
    <source>
        <dbReference type="Google" id="ProtNLM"/>
    </source>
</evidence>
<evidence type="ECO:0000313" key="10">
    <source>
        <dbReference type="Proteomes" id="UP000029738"/>
    </source>
</evidence>
<dbReference type="Proteomes" id="UP000029738">
    <property type="component" value="Unassembled WGS sequence"/>
</dbReference>
<evidence type="ECO:0000256" key="6">
    <source>
        <dbReference type="ARBA" id="ARBA00023014"/>
    </source>
</evidence>
<dbReference type="GO" id="GO:0000701">
    <property type="term" value="F:purine-specific mismatch base pair DNA N-glycosylase activity"/>
    <property type="evidence" value="ECO:0007669"/>
    <property type="project" value="TreeGrafter"/>
</dbReference>
<dbReference type="PANTHER" id="PTHR42944:SF1">
    <property type="entry name" value="ADENINE DNA GLYCOSYLASE"/>
    <property type="match status" value="1"/>
</dbReference>
<keyword evidence="3" id="KW-0227">DNA damage</keyword>
<dbReference type="GO" id="GO:0046872">
    <property type="term" value="F:metal ion binding"/>
    <property type="evidence" value="ECO:0007669"/>
    <property type="project" value="UniProtKB-KW"/>
</dbReference>
<dbReference type="InterPro" id="IPR011257">
    <property type="entry name" value="DNA_glycosylase"/>
</dbReference>
<dbReference type="Gene3D" id="1.10.340.30">
    <property type="entry name" value="Hypothetical protein, domain 2"/>
    <property type="match status" value="1"/>
</dbReference>
<dbReference type="PANTHER" id="PTHR42944">
    <property type="entry name" value="ADENINE DNA GLYCOSYLASE"/>
    <property type="match status" value="1"/>
</dbReference>
<comment type="caution">
    <text evidence="9">The sequence shown here is derived from an EMBL/GenBank/DDBJ whole genome shotgun (WGS) entry which is preliminary data.</text>
</comment>
<keyword evidence="6" id="KW-0411">Iron-sulfur</keyword>
<comment type="cofactor">
    <cofactor evidence="1">
        <name>[4Fe-4S] cluster</name>
        <dbReference type="ChEBI" id="CHEBI:49883"/>
    </cofactor>
</comment>
<evidence type="ECO:0000256" key="7">
    <source>
        <dbReference type="ARBA" id="ARBA00023204"/>
    </source>
</evidence>
<gene>
    <name evidence="9" type="ORF">DA73_0400029655</name>
</gene>
<proteinExistence type="predicted"/>
<reference evidence="9" key="2">
    <citation type="submission" date="2019-11" db="EMBL/GenBank/DDBJ databases">
        <title>Improved Assembly of Tolypothrix boutellei genome.</title>
        <authorList>
            <person name="Sarangi A.N."/>
            <person name="Mukherjee M."/>
            <person name="Ghosh S."/>
            <person name="Singh D."/>
            <person name="Das A."/>
            <person name="Kant S."/>
            <person name="Prusty A."/>
            <person name="Tripathy S."/>
        </authorList>
    </citation>
    <scope>NUCLEOTIDE SEQUENCE</scope>
    <source>
        <strain evidence="9">VB521301</strain>
    </source>
</reference>
<evidence type="ECO:0000313" key="9">
    <source>
        <dbReference type="EMBL" id="KAF3889182.1"/>
    </source>
</evidence>
<dbReference type="Gene3D" id="1.10.1670.10">
    <property type="entry name" value="Helix-hairpin-Helix base-excision DNA repair enzymes (C-terminal)"/>
    <property type="match status" value="1"/>
</dbReference>
<keyword evidence="5" id="KW-0408">Iron</keyword>
<name>A0A8S9TC43_9CYAN</name>
<dbReference type="GO" id="GO:0006298">
    <property type="term" value="P:mismatch repair"/>
    <property type="evidence" value="ECO:0007669"/>
    <property type="project" value="TreeGrafter"/>
</dbReference>
<sequence>MKSQIIQTEEKMAERFTPEKIHWFRQQMFSWGNQNRRDFPWRKTSDPYAILVAEFLLQKNDVETVVPIYESFLFRYPTLIPI</sequence>
<evidence type="ECO:0000256" key="3">
    <source>
        <dbReference type="ARBA" id="ARBA00022763"/>
    </source>
</evidence>
<keyword evidence="7" id="KW-0234">DNA repair</keyword>
<dbReference type="RefSeq" id="WP_038076954.1">
    <property type="nucleotide sequence ID" value="NZ_JHEG04000001.1"/>
</dbReference>
<keyword evidence="2" id="KW-0479">Metal-binding</keyword>
<evidence type="ECO:0000256" key="1">
    <source>
        <dbReference type="ARBA" id="ARBA00001966"/>
    </source>
</evidence>
<accession>A0A8S9TC43</accession>
<evidence type="ECO:0000256" key="4">
    <source>
        <dbReference type="ARBA" id="ARBA00022801"/>
    </source>
</evidence>
<dbReference type="InterPro" id="IPR044298">
    <property type="entry name" value="MIG/MutY"/>
</dbReference>
<keyword evidence="4" id="KW-0378">Hydrolase</keyword>
<dbReference type="GO" id="GO:0006284">
    <property type="term" value="P:base-excision repair"/>
    <property type="evidence" value="ECO:0007669"/>
    <property type="project" value="InterPro"/>
</dbReference>
<keyword evidence="8" id="KW-0326">Glycosidase</keyword>
<dbReference type="SUPFAM" id="SSF48150">
    <property type="entry name" value="DNA-glycosylase"/>
    <property type="match status" value="1"/>
</dbReference>
<dbReference type="GO" id="GO:0051536">
    <property type="term" value="F:iron-sulfur cluster binding"/>
    <property type="evidence" value="ECO:0007669"/>
    <property type="project" value="UniProtKB-KW"/>
</dbReference>
<reference evidence="9" key="1">
    <citation type="journal article" date="2015" name="Genome Announc.">
        <title>Draft Genome Sequence of Tolypothrix boutellei Strain VB521301.</title>
        <authorList>
            <person name="Chandrababunaidu M.M."/>
            <person name="Singh D."/>
            <person name="Sen D."/>
            <person name="Bhan S."/>
            <person name="Das S."/>
            <person name="Gupta A."/>
            <person name="Adhikary S.P."/>
            <person name="Tripathy S."/>
        </authorList>
    </citation>
    <scope>NUCLEOTIDE SEQUENCE</scope>
    <source>
        <strain evidence="9">VB521301</strain>
    </source>
</reference>
<dbReference type="AlphaFoldDB" id="A0A8S9TC43"/>
<evidence type="ECO:0000256" key="8">
    <source>
        <dbReference type="ARBA" id="ARBA00023295"/>
    </source>
</evidence>
<evidence type="ECO:0000256" key="5">
    <source>
        <dbReference type="ARBA" id="ARBA00023004"/>
    </source>
</evidence>
<organism evidence="9 10">
    <name type="scientific">Tolypothrix bouteillei VB521301</name>
    <dbReference type="NCBI Taxonomy" id="1479485"/>
    <lineage>
        <taxon>Bacteria</taxon>
        <taxon>Bacillati</taxon>
        <taxon>Cyanobacteriota</taxon>
        <taxon>Cyanophyceae</taxon>
        <taxon>Nostocales</taxon>
        <taxon>Tolypothrichaceae</taxon>
        <taxon>Tolypothrix</taxon>
    </lineage>
</organism>
<protein>
    <recommendedName>
        <fullName evidence="11">A/G-specific adenine glycosylase</fullName>
    </recommendedName>
</protein>
<dbReference type="InterPro" id="IPR023170">
    <property type="entry name" value="HhH_base_excis_C"/>
</dbReference>
<dbReference type="EMBL" id="JHEG04000001">
    <property type="protein sequence ID" value="KAF3889182.1"/>
    <property type="molecule type" value="Genomic_DNA"/>
</dbReference>
<evidence type="ECO:0000256" key="2">
    <source>
        <dbReference type="ARBA" id="ARBA00022723"/>
    </source>
</evidence>